<dbReference type="InterPro" id="IPR002937">
    <property type="entry name" value="Amino_oxidase"/>
</dbReference>
<dbReference type="Proteomes" id="UP000228503">
    <property type="component" value="Unassembled WGS sequence"/>
</dbReference>
<protein>
    <submittedName>
        <fullName evidence="2">Oxidoreductase</fullName>
    </submittedName>
</protein>
<name>A0A2M7U204_9BACT</name>
<comment type="caution">
    <text evidence="2">The sequence shown here is derived from an EMBL/GenBank/DDBJ whole genome shotgun (WGS) entry which is preliminary data.</text>
</comment>
<dbReference type="InterPro" id="IPR050464">
    <property type="entry name" value="Zeta_carotene_desat/Oxidored"/>
</dbReference>
<dbReference type="NCBIfam" id="NF005560">
    <property type="entry name" value="PRK07233.1"/>
    <property type="match status" value="1"/>
</dbReference>
<dbReference type="GO" id="GO:0016491">
    <property type="term" value="F:oxidoreductase activity"/>
    <property type="evidence" value="ECO:0007669"/>
    <property type="project" value="InterPro"/>
</dbReference>
<gene>
    <name evidence="2" type="ORF">COY16_00530</name>
</gene>
<dbReference type="SUPFAM" id="SSF51905">
    <property type="entry name" value="FAD/NAD(P)-binding domain"/>
    <property type="match status" value="1"/>
</dbReference>
<evidence type="ECO:0000259" key="1">
    <source>
        <dbReference type="Pfam" id="PF01593"/>
    </source>
</evidence>
<dbReference type="PANTHER" id="PTHR42923:SF46">
    <property type="entry name" value="AMINE OXIDASE"/>
    <property type="match status" value="1"/>
</dbReference>
<proteinExistence type="predicted"/>
<feature type="domain" description="Amine oxidase" evidence="1">
    <location>
        <begin position="10"/>
        <end position="415"/>
    </location>
</feature>
<accession>A0A2M7U204</accession>
<dbReference type="Pfam" id="PF01593">
    <property type="entry name" value="Amino_oxidase"/>
    <property type="match status" value="1"/>
</dbReference>
<sequence length="424" mass="48422">MHIAIIGAGLTGMTAAFELQKKGHTVQIFEKEATPGGLAMGFQNDGWEWPLEKHYHHIFTSDSDIRSLAEEIGVKFRFSRPNTSSYIDGDILQLDSPLKLLMFSKLTIVERLRMAAVLGYLRYISGWQSLEKFTAHEWLQKYLGRVPYGTLWEPLLLGKFGPYYKDISLSWFWARIKARTTKLGYPDHGFQKFADTLAEKIIENGGSIKYKSEVTEIKENCLTIEGSVKDVDAILVTVPNKLFMKLAPELPGEYMDKLQSFKGIGAVNMVLELDAPFLPNDVYWLNICDESFPFLAVVEHTHYVDKFHYNGSCIVYVGNYLPSDHPYFSLSDEELLNTYDSALEKISPGYRAHILSKTVFRVPFAQPIVTQNFSKHILPFQTPLKNVFLANMQQVYPWDRGTNFAVEMGKKVAWYIDSSYEKNA</sequence>
<dbReference type="EMBL" id="PFOB01000007">
    <property type="protein sequence ID" value="PIZ63958.1"/>
    <property type="molecule type" value="Genomic_DNA"/>
</dbReference>
<evidence type="ECO:0000313" key="2">
    <source>
        <dbReference type="EMBL" id="PIZ63958.1"/>
    </source>
</evidence>
<evidence type="ECO:0000313" key="3">
    <source>
        <dbReference type="Proteomes" id="UP000228503"/>
    </source>
</evidence>
<reference evidence="3" key="1">
    <citation type="submission" date="2017-09" db="EMBL/GenBank/DDBJ databases">
        <title>Depth-based differentiation of microbial function through sediment-hosted aquifers and enrichment of novel symbionts in the deep terrestrial subsurface.</title>
        <authorList>
            <person name="Probst A.J."/>
            <person name="Ladd B."/>
            <person name="Jarett J.K."/>
            <person name="Geller-Mcgrath D.E."/>
            <person name="Sieber C.M.K."/>
            <person name="Emerson J.B."/>
            <person name="Anantharaman K."/>
            <person name="Thomas B.C."/>
            <person name="Malmstrom R."/>
            <person name="Stieglmeier M."/>
            <person name="Klingl A."/>
            <person name="Woyke T."/>
            <person name="Ryan C.M."/>
            <person name="Banfield J.F."/>
        </authorList>
    </citation>
    <scope>NUCLEOTIDE SEQUENCE [LARGE SCALE GENOMIC DNA]</scope>
</reference>
<dbReference type="AlphaFoldDB" id="A0A2M7U204"/>
<dbReference type="PRINTS" id="PR00419">
    <property type="entry name" value="ADXRDTASE"/>
</dbReference>
<dbReference type="Gene3D" id="3.50.50.60">
    <property type="entry name" value="FAD/NAD(P)-binding domain"/>
    <property type="match status" value="2"/>
</dbReference>
<organism evidence="2 3">
    <name type="scientific">Candidatus Roizmanbacteria bacterium CG_4_10_14_0_2_um_filter_39_13</name>
    <dbReference type="NCBI Taxonomy" id="1974825"/>
    <lineage>
        <taxon>Bacteria</taxon>
        <taxon>Candidatus Roizmaniibacteriota</taxon>
    </lineage>
</organism>
<dbReference type="InterPro" id="IPR036188">
    <property type="entry name" value="FAD/NAD-bd_sf"/>
</dbReference>
<dbReference type="PANTHER" id="PTHR42923">
    <property type="entry name" value="PROTOPORPHYRINOGEN OXIDASE"/>
    <property type="match status" value="1"/>
</dbReference>